<proteinExistence type="predicted"/>
<evidence type="ECO:0000313" key="2">
    <source>
        <dbReference type="EMBL" id="KAK6338090.1"/>
    </source>
</evidence>
<dbReference type="EMBL" id="JAVHNQ010000010">
    <property type="protein sequence ID" value="KAK6338090.1"/>
    <property type="molecule type" value="Genomic_DNA"/>
</dbReference>
<dbReference type="AlphaFoldDB" id="A0AAV9U919"/>
<dbReference type="Proteomes" id="UP001375240">
    <property type="component" value="Unassembled WGS sequence"/>
</dbReference>
<feature type="region of interest" description="Disordered" evidence="1">
    <location>
        <begin position="451"/>
        <end position="491"/>
    </location>
</feature>
<gene>
    <name evidence="2" type="ORF">TWF696_001560</name>
</gene>
<feature type="compositionally biased region" description="Basic and acidic residues" evidence="1">
    <location>
        <begin position="375"/>
        <end position="386"/>
    </location>
</feature>
<evidence type="ECO:0000313" key="3">
    <source>
        <dbReference type="Proteomes" id="UP001375240"/>
    </source>
</evidence>
<evidence type="ECO:0000256" key="1">
    <source>
        <dbReference type="SAM" id="MobiDB-lite"/>
    </source>
</evidence>
<feature type="compositionally biased region" description="Basic and acidic residues" evidence="1">
    <location>
        <begin position="336"/>
        <end position="357"/>
    </location>
</feature>
<keyword evidence="3" id="KW-1185">Reference proteome</keyword>
<reference evidence="2 3" key="1">
    <citation type="submission" date="2019-10" db="EMBL/GenBank/DDBJ databases">
        <authorList>
            <person name="Palmer J.M."/>
        </authorList>
    </citation>
    <scope>NUCLEOTIDE SEQUENCE [LARGE SCALE GENOMIC DNA]</scope>
    <source>
        <strain evidence="2 3">TWF696</strain>
    </source>
</reference>
<feature type="compositionally biased region" description="Basic and acidic residues" evidence="1">
    <location>
        <begin position="397"/>
        <end position="411"/>
    </location>
</feature>
<feature type="region of interest" description="Disordered" evidence="1">
    <location>
        <begin position="336"/>
        <end position="414"/>
    </location>
</feature>
<feature type="compositionally biased region" description="Pro residues" evidence="1">
    <location>
        <begin position="458"/>
        <end position="473"/>
    </location>
</feature>
<protein>
    <submittedName>
        <fullName evidence="2">Uncharacterized protein</fullName>
    </submittedName>
</protein>
<accession>A0AAV9U919</accession>
<sequence>MDRPKEVIFGEHPELRRRLPGIYVVEKARLAKLPNREEDWEDSDVEIVGKPRWPPKPKPRRVGIPPRKVKSLANARKTRKPICHSQYKALKPLPICTHEPLHSETSDWPLCLPSLPTSDFRDTLTYFNTNMNRNDPLPSQEFGYYYHPKLIKFPEPVHPIVEVVRSFAQRGFYDTSHEDAVKAANYTPDEDVSKLQKSYLWTIAAHAAQFTNDLADDQRVRAIEKYSNLALCYFLDNPGFPARYFKYYGEIKARAHYWGEIHHLQIIMPNKQIPEMAKIINHERYKRLWREYQFIQDIDRAVRVAAEKWKKKMEEKATGKRLSRFFRGVFRKSGDKRIEADQEADKENEENKNRENEGNDQENGTDGTLQMPVQDSKKLTKKEIKAGKRAMTTSQLQREEEEKSKAEKEATEDIPFNEKVLTDYFDEQISKMTGSGPGGVPTVREYFDYCKQNGINPMPGPADPGPSSRPPSKPKAGRPESVYAYRSPPAKKTTSKVIRNLVKREAKVKKDKAEKIARAAELKAEEEALAVNPCRVLIKWAPPPFPIAPAMRRVKSDGLKSGAIVLV</sequence>
<organism evidence="2 3">
    <name type="scientific">Orbilia brochopaga</name>
    <dbReference type="NCBI Taxonomy" id="3140254"/>
    <lineage>
        <taxon>Eukaryota</taxon>
        <taxon>Fungi</taxon>
        <taxon>Dikarya</taxon>
        <taxon>Ascomycota</taxon>
        <taxon>Pezizomycotina</taxon>
        <taxon>Orbiliomycetes</taxon>
        <taxon>Orbiliales</taxon>
        <taxon>Orbiliaceae</taxon>
        <taxon>Orbilia</taxon>
    </lineage>
</organism>
<name>A0AAV9U919_9PEZI</name>
<feature type="compositionally biased region" description="Polar residues" evidence="1">
    <location>
        <begin position="361"/>
        <end position="373"/>
    </location>
</feature>
<comment type="caution">
    <text evidence="2">The sequence shown here is derived from an EMBL/GenBank/DDBJ whole genome shotgun (WGS) entry which is preliminary data.</text>
</comment>